<keyword evidence="2" id="KW-1185">Reference proteome</keyword>
<comment type="caution">
    <text evidence="1">The sequence shown here is derived from an EMBL/GenBank/DDBJ whole genome shotgun (WGS) entry which is preliminary data.</text>
</comment>
<reference evidence="1" key="1">
    <citation type="submission" date="2024-12" db="EMBL/GenBank/DDBJ databases">
        <authorList>
            <person name="Wu N."/>
        </authorList>
    </citation>
    <scope>NUCLEOTIDE SEQUENCE</scope>
    <source>
        <strain evidence="1">P15</strain>
    </source>
</reference>
<organism evidence="1 2">
    <name type="scientific">Paenibacillus mesotrionivorans</name>
    <dbReference type="NCBI Taxonomy" id="3160968"/>
    <lineage>
        <taxon>Bacteria</taxon>
        <taxon>Bacillati</taxon>
        <taxon>Bacillota</taxon>
        <taxon>Bacilli</taxon>
        <taxon>Bacillales</taxon>
        <taxon>Paenibacillaceae</taxon>
        <taxon>Paenibacillus</taxon>
    </lineage>
</organism>
<protein>
    <submittedName>
        <fullName evidence="1">YqhV family protein</fullName>
    </submittedName>
</protein>
<evidence type="ECO:0000313" key="2">
    <source>
        <dbReference type="Proteomes" id="UP001631969"/>
    </source>
</evidence>
<sequence length="88" mass="9429">MLDKFVMGMAGLRVLSGSIELIAAVLMLRFMQVEKALLINSGLAVVGPLILLATTTIGLVGMADKLSFGKLFWILLGVSCIFFGILKK</sequence>
<gene>
    <name evidence="1" type="ORF">ACI1P1_18565</name>
</gene>
<dbReference type="EMBL" id="JBJURJ010000012">
    <property type="protein sequence ID" value="MFM9330306.1"/>
    <property type="molecule type" value="Genomic_DNA"/>
</dbReference>
<evidence type="ECO:0000313" key="1">
    <source>
        <dbReference type="EMBL" id="MFM9330306.1"/>
    </source>
</evidence>
<name>A0ACC7NZV7_9BACL</name>
<dbReference type="Proteomes" id="UP001631969">
    <property type="component" value="Unassembled WGS sequence"/>
</dbReference>
<accession>A0ACC7NZV7</accession>
<proteinExistence type="predicted"/>